<dbReference type="OrthoDB" id="5073671at2759"/>
<gene>
    <name evidence="2" type="ORF">N7492_003190</name>
</gene>
<evidence type="ECO:0000256" key="1">
    <source>
        <dbReference type="SAM" id="MobiDB-lite"/>
    </source>
</evidence>
<proteinExistence type="predicted"/>
<evidence type="ECO:0000313" key="3">
    <source>
        <dbReference type="Proteomes" id="UP001146351"/>
    </source>
</evidence>
<dbReference type="AlphaFoldDB" id="A0A9W9LWD1"/>
<name>A0A9W9LWD1_9EURO</name>
<dbReference type="EMBL" id="JAPQKO010000002">
    <property type="protein sequence ID" value="KAJ5179980.1"/>
    <property type="molecule type" value="Genomic_DNA"/>
</dbReference>
<evidence type="ECO:0000313" key="2">
    <source>
        <dbReference type="EMBL" id="KAJ5179980.1"/>
    </source>
</evidence>
<keyword evidence="3" id="KW-1185">Reference proteome</keyword>
<sequence length="284" mass="30859">MGKPSDLRDAAPTADPSPPPYTEHDPSRAEQAPQYEAPTYTPAADGSRSIQSATIKFPPTLNGYFQWKLTTTIHLGPTAEEKLFAVSTHSTFFNKPSIELHDGPTTKDPVMASVRGDKWGRNRPFTITLPVRPGGSHQEDIMITMTPSSSTMHPTFSFDLTVGGKGRVPERFEWRKSQGNEIKELATGTSYGWKLLRQSGPSRGVGGSRRERDQGMSSDGLEILALIAHNASWSMTKGFRIALMGTGLTGTLGETWEIVVMVSALQLWYLDYQGSVAASGATAA</sequence>
<feature type="region of interest" description="Disordered" evidence="1">
    <location>
        <begin position="1"/>
        <end position="48"/>
    </location>
</feature>
<comment type="caution">
    <text evidence="2">The sequence shown here is derived from an EMBL/GenBank/DDBJ whole genome shotgun (WGS) entry which is preliminary data.</text>
</comment>
<reference evidence="2" key="1">
    <citation type="submission" date="2022-11" db="EMBL/GenBank/DDBJ databases">
        <authorList>
            <person name="Petersen C."/>
        </authorList>
    </citation>
    <scope>NUCLEOTIDE SEQUENCE</scope>
    <source>
        <strain evidence="2">IBT 21917</strain>
    </source>
</reference>
<dbReference type="Proteomes" id="UP001146351">
    <property type="component" value="Unassembled WGS sequence"/>
</dbReference>
<accession>A0A9W9LWD1</accession>
<reference evidence="2" key="2">
    <citation type="journal article" date="2023" name="IMA Fungus">
        <title>Comparative genomic study of the Penicillium genus elucidates a diverse pangenome and 15 lateral gene transfer events.</title>
        <authorList>
            <person name="Petersen C."/>
            <person name="Sorensen T."/>
            <person name="Nielsen M.R."/>
            <person name="Sondergaard T.E."/>
            <person name="Sorensen J.L."/>
            <person name="Fitzpatrick D.A."/>
            <person name="Frisvad J.C."/>
            <person name="Nielsen K.L."/>
        </authorList>
    </citation>
    <scope>NUCLEOTIDE SEQUENCE</scope>
    <source>
        <strain evidence="2">IBT 21917</strain>
    </source>
</reference>
<organism evidence="2 3">
    <name type="scientific">Penicillium capsulatum</name>
    <dbReference type="NCBI Taxonomy" id="69766"/>
    <lineage>
        <taxon>Eukaryota</taxon>
        <taxon>Fungi</taxon>
        <taxon>Dikarya</taxon>
        <taxon>Ascomycota</taxon>
        <taxon>Pezizomycotina</taxon>
        <taxon>Eurotiomycetes</taxon>
        <taxon>Eurotiomycetidae</taxon>
        <taxon>Eurotiales</taxon>
        <taxon>Aspergillaceae</taxon>
        <taxon>Penicillium</taxon>
    </lineage>
</organism>
<protein>
    <submittedName>
        <fullName evidence="2">Uncharacterized protein</fullName>
    </submittedName>
</protein>